<gene>
    <name evidence="10" type="ORF">GKIL_3239</name>
</gene>
<dbReference type="InterPro" id="IPR050794">
    <property type="entry name" value="CPA2_transporter"/>
</dbReference>
<evidence type="ECO:0000256" key="4">
    <source>
        <dbReference type="ARBA" id="ARBA00022989"/>
    </source>
</evidence>
<dbReference type="eggNOG" id="COG0589">
    <property type="taxonomic scope" value="Bacteria"/>
</dbReference>
<feature type="transmembrane region" description="Helical" evidence="7">
    <location>
        <begin position="307"/>
        <end position="326"/>
    </location>
</feature>
<feature type="transmembrane region" description="Helical" evidence="7">
    <location>
        <begin position="213"/>
        <end position="233"/>
    </location>
</feature>
<feature type="transmembrane region" description="Helical" evidence="7">
    <location>
        <begin position="114"/>
        <end position="139"/>
    </location>
</feature>
<evidence type="ECO:0000256" key="6">
    <source>
        <dbReference type="ARBA" id="ARBA00023136"/>
    </source>
</evidence>
<dbReference type="Gene3D" id="3.40.50.12370">
    <property type="match status" value="1"/>
</dbReference>
<evidence type="ECO:0000256" key="3">
    <source>
        <dbReference type="ARBA" id="ARBA00022692"/>
    </source>
</evidence>
<evidence type="ECO:0000259" key="9">
    <source>
        <dbReference type="Pfam" id="PF00999"/>
    </source>
</evidence>
<feature type="transmembrane region" description="Helical" evidence="7">
    <location>
        <begin position="383"/>
        <end position="408"/>
    </location>
</feature>
<protein>
    <submittedName>
        <fullName evidence="10">Sodium/hydrogen exchanger</fullName>
    </submittedName>
</protein>
<dbReference type="GO" id="GO:0016020">
    <property type="term" value="C:membrane"/>
    <property type="evidence" value="ECO:0007669"/>
    <property type="project" value="UniProtKB-SubCell"/>
</dbReference>
<feature type="domain" description="Cation/H+ exchanger transmembrane" evidence="9">
    <location>
        <begin position="36"/>
        <end position="419"/>
    </location>
</feature>
<sequence>MWIASSPLLAATAAPAEANIVMLLLIQIGIIIALSRGVGLLFKKISQPLVIGEIVAGILLGPSFFGLIAPDLSAQLFPPETLPYLNILAQVGLVFFMFLVGLEFNSDNLKGKGHAAVVVSHVSIIAPFFLGGLLALYLYESLSTSAVPFLSFSLFMGAAMSVTAFPVLARILTERNLHKTYLGTIAITCAAVDDVTAWCLLAFVISVVRSGDLLGAVPTTLLAVVYIGFMLTVGRTLLAQLADFVEKSNNGRLTQLWVAVIFIGLIISATITELIGIHNIFGAFLFGAVMPQRRVFVRDLAEKTEDFTVVFLLPIFFAYTGLRTQFGLLNNSSLWLDCALVVLAATLGKFGGSSLSAKLSGLNWRESSALGVLMNTRGLMELIILNIGLDLGVISPALFAMMVIMALVTTFATTPILEWIYPQDRFGVVSEEEEEVYLQAADPASTYSIVVPVANPDSQLGLLQMAQSLTLPEASASRIYPVNLVRLGDEYSFESLPEQAEKLVSQSRERLDALVRRVIVKHQQVHSMSQLSDDIPGDIRRITQAYHADLVLLGWHRPTFTQDLLGGNVRPILEAAPADVAVFIDRGLKLEARSRIVVPYSGTIHDRLAVEIALRLALGCGASLRVLQAVALSREVGDLIALFQERLGIEVSPILGDPLSDTVEASRSADLLVVGTSARWGLDRHIFGKSTDELATRCQTSLLIVKHHKDATPHLQSLIGERPAIVTTASE</sequence>
<dbReference type="KEGG" id="glj:GKIL_3239"/>
<dbReference type="STRING" id="1183438.GKIL_3239"/>
<evidence type="ECO:0000313" key="10">
    <source>
        <dbReference type="EMBL" id="AGY59485.1"/>
    </source>
</evidence>
<dbReference type="GO" id="GO:0015297">
    <property type="term" value="F:antiporter activity"/>
    <property type="evidence" value="ECO:0007669"/>
    <property type="project" value="InterPro"/>
</dbReference>
<reference evidence="10 11" key="1">
    <citation type="journal article" date="2013" name="PLoS ONE">
        <title>Cultivation and Complete Genome Sequencing of Gloeobacter kilaueensis sp. nov., from a Lava Cave in Kilauea Caldera, Hawai'i.</title>
        <authorList>
            <person name="Saw J.H."/>
            <person name="Schatz M."/>
            <person name="Brown M.V."/>
            <person name="Kunkel D.D."/>
            <person name="Foster J.S."/>
            <person name="Shick H."/>
            <person name="Christensen S."/>
            <person name="Hou S."/>
            <person name="Wan X."/>
            <person name="Donachie S.P."/>
        </authorList>
    </citation>
    <scope>NUCLEOTIDE SEQUENCE [LARGE SCALE GENOMIC DNA]</scope>
    <source>
        <strain evidence="11">JS</strain>
    </source>
</reference>
<feature type="transmembrane region" description="Helical" evidence="7">
    <location>
        <begin position="253"/>
        <end position="271"/>
    </location>
</feature>
<keyword evidence="2" id="KW-0813">Transport</keyword>
<keyword evidence="6 7" id="KW-0472">Membrane</keyword>
<evidence type="ECO:0000256" key="7">
    <source>
        <dbReference type="SAM" id="Phobius"/>
    </source>
</evidence>
<organism evidence="10 11">
    <name type="scientific">Gloeobacter kilaueensis (strain ATCC BAA-2537 / CCAP 1431/1 / ULC 316 / JS1)</name>
    <dbReference type="NCBI Taxonomy" id="1183438"/>
    <lineage>
        <taxon>Bacteria</taxon>
        <taxon>Bacillati</taxon>
        <taxon>Cyanobacteriota</taxon>
        <taxon>Cyanophyceae</taxon>
        <taxon>Gloeobacterales</taxon>
        <taxon>Gloeobacteraceae</taxon>
        <taxon>Gloeobacter</taxon>
    </lineage>
</organism>
<feature type="transmembrane region" description="Helical" evidence="7">
    <location>
        <begin position="20"/>
        <end position="42"/>
    </location>
</feature>
<dbReference type="Pfam" id="PF00999">
    <property type="entry name" value="Na_H_Exchanger"/>
    <property type="match status" value="1"/>
</dbReference>
<keyword evidence="4 7" id="KW-1133">Transmembrane helix</keyword>
<dbReference type="InterPro" id="IPR038770">
    <property type="entry name" value="Na+/solute_symporter_sf"/>
</dbReference>
<dbReference type="Gene3D" id="1.20.1530.20">
    <property type="match status" value="1"/>
</dbReference>
<comment type="subcellular location">
    <subcellularLocation>
        <location evidence="1">Membrane</location>
        <topology evidence="1">Multi-pass membrane protein</topology>
    </subcellularLocation>
</comment>
<evidence type="ECO:0000313" key="11">
    <source>
        <dbReference type="Proteomes" id="UP000017396"/>
    </source>
</evidence>
<dbReference type="eggNOG" id="COG0475">
    <property type="taxonomic scope" value="Bacteria"/>
</dbReference>
<dbReference type="PANTHER" id="PTHR32468:SF0">
    <property type="entry name" value="K(+)_H(+) ANTIPORTER 1"/>
    <property type="match status" value="1"/>
</dbReference>
<feature type="transmembrane region" description="Helical" evidence="7">
    <location>
        <begin position="81"/>
        <end position="102"/>
    </location>
</feature>
<dbReference type="Pfam" id="PF00582">
    <property type="entry name" value="Usp"/>
    <property type="match status" value="1"/>
</dbReference>
<evidence type="ECO:0000256" key="2">
    <source>
        <dbReference type="ARBA" id="ARBA00022448"/>
    </source>
</evidence>
<feature type="transmembrane region" description="Helical" evidence="7">
    <location>
        <begin position="49"/>
        <end position="69"/>
    </location>
</feature>
<dbReference type="HOGENOM" id="CLU_005126_10_2_3"/>
<dbReference type="PANTHER" id="PTHR32468">
    <property type="entry name" value="CATION/H + ANTIPORTER"/>
    <property type="match status" value="1"/>
</dbReference>
<keyword evidence="5" id="KW-0406">Ion transport</keyword>
<dbReference type="InterPro" id="IPR006016">
    <property type="entry name" value="UspA"/>
</dbReference>
<dbReference type="GO" id="GO:1902600">
    <property type="term" value="P:proton transmembrane transport"/>
    <property type="evidence" value="ECO:0007669"/>
    <property type="project" value="InterPro"/>
</dbReference>
<dbReference type="Proteomes" id="UP000017396">
    <property type="component" value="Chromosome"/>
</dbReference>
<dbReference type="InterPro" id="IPR006153">
    <property type="entry name" value="Cation/H_exchanger_TM"/>
</dbReference>
<evidence type="ECO:0000256" key="1">
    <source>
        <dbReference type="ARBA" id="ARBA00004141"/>
    </source>
</evidence>
<keyword evidence="11" id="KW-1185">Reference proteome</keyword>
<dbReference type="RefSeq" id="WP_023174763.1">
    <property type="nucleotide sequence ID" value="NC_022600.1"/>
</dbReference>
<feature type="domain" description="UspA" evidence="8">
    <location>
        <begin position="449"/>
        <end position="582"/>
    </location>
</feature>
<evidence type="ECO:0000256" key="5">
    <source>
        <dbReference type="ARBA" id="ARBA00023065"/>
    </source>
</evidence>
<proteinExistence type="predicted"/>
<feature type="transmembrane region" description="Helical" evidence="7">
    <location>
        <begin position="145"/>
        <end position="169"/>
    </location>
</feature>
<dbReference type="AlphaFoldDB" id="U5QPA0"/>
<dbReference type="OrthoDB" id="9793589at2"/>
<dbReference type="PATRIC" id="fig|1183438.3.peg.3184"/>
<dbReference type="SUPFAM" id="SSF52402">
    <property type="entry name" value="Adenine nucleotide alpha hydrolases-like"/>
    <property type="match status" value="2"/>
</dbReference>
<accession>U5QPA0</accession>
<name>U5QPA0_GLOK1</name>
<keyword evidence="3 7" id="KW-0812">Transmembrane</keyword>
<feature type="transmembrane region" description="Helical" evidence="7">
    <location>
        <begin position="181"/>
        <end position="207"/>
    </location>
</feature>
<dbReference type="CDD" id="cd00293">
    <property type="entry name" value="USP-like"/>
    <property type="match status" value="1"/>
</dbReference>
<dbReference type="EMBL" id="CP003587">
    <property type="protein sequence ID" value="AGY59485.1"/>
    <property type="molecule type" value="Genomic_DNA"/>
</dbReference>
<evidence type="ECO:0000259" key="8">
    <source>
        <dbReference type="Pfam" id="PF00582"/>
    </source>
</evidence>